<organism evidence="4 5">
    <name type="scientific">Arcanobacterium hippocoleae</name>
    <dbReference type="NCBI Taxonomy" id="149017"/>
    <lineage>
        <taxon>Bacteria</taxon>
        <taxon>Bacillati</taxon>
        <taxon>Actinomycetota</taxon>
        <taxon>Actinomycetes</taxon>
        <taxon>Actinomycetales</taxon>
        <taxon>Actinomycetaceae</taxon>
        <taxon>Arcanobacterium</taxon>
    </lineage>
</organism>
<evidence type="ECO:0000313" key="5">
    <source>
        <dbReference type="Proteomes" id="UP001266099"/>
    </source>
</evidence>
<feature type="signal peptide" evidence="3">
    <location>
        <begin position="1"/>
        <end position="41"/>
    </location>
</feature>
<dbReference type="Proteomes" id="UP001266099">
    <property type="component" value="Unassembled WGS sequence"/>
</dbReference>
<dbReference type="InterPro" id="IPR022435">
    <property type="entry name" value="Surface-anchored_actinobac"/>
</dbReference>
<reference evidence="4 5" key="1">
    <citation type="submission" date="2023-07" db="EMBL/GenBank/DDBJ databases">
        <title>Sequencing the genomes of 1000 actinobacteria strains.</title>
        <authorList>
            <person name="Klenk H.-P."/>
        </authorList>
    </citation>
    <scope>NUCLEOTIDE SEQUENCE [LARGE SCALE GENOMIC DNA]</scope>
    <source>
        <strain evidence="4 5">DSM 15539</strain>
    </source>
</reference>
<feature type="chain" id="PRO_5046039205" evidence="3">
    <location>
        <begin position="42"/>
        <end position="948"/>
    </location>
</feature>
<evidence type="ECO:0000256" key="2">
    <source>
        <dbReference type="SAM" id="Phobius"/>
    </source>
</evidence>
<dbReference type="NCBIfam" id="TIGR03769">
    <property type="entry name" value="P_ac_wall_RPT"/>
    <property type="match status" value="3"/>
</dbReference>
<dbReference type="InterPro" id="IPR022395">
    <property type="entry name" value="CHP03773_ABC_transptr-like"/>
</dbReference>
<dbReference type="NCBIfam" id="TIGR03773">
    <property type="entry name" value="anch_rpt_wall"/>
    <property type="match status" value="1"/>
</dbReference>
<dbReference type="EMBL" id="JAVDUJ010000001">
    <property type="protein sequence ID" value="MDR6939494.1"/>
    <property type="molecule type" value="Genomic_DNA"/>
</dbReference>
<gene>
    <name evidence="4" type="ORF">J2S36_001037</name>
</gene>
<evidence type="ECO:0000313" key="4">
    <source>
        <dbReference type="EMBL" id="MDR6939494.1"/>
    </source>
</evidence>
<dbReference type="NCBIfam" id="NF038134">
    <property type="entry name" value="choice_anch_M"/>
    <property type="match status" value="3"/>
</dbReference>
<keyword evidence="2" id="KW-0472">Membrane</keyword>
<comment type="caution">
    <text evidence="4">The sequence shown here is derived from an EMBL/GenBank/DDBJ whole genome shotgun (WGS) entry which is preliminary data.</text>
</comment>
<keyword evidence="5" id="KW-1185">Reference proteome</keyword>
<dbReference type="RefSeq" id="WP_309956201.1">
    <property type="nucleotide sequence ID" value="NZ_JAVDUJ010000001.1"/>
</dbReference>
<evidence type="ECO:0000256" key="1">
    <source>
        <dbReference type="SAM" id="MobiDB-lite"/>
    </source>
</evidence>
<feature type="region of interest" description="Disordered" evidence="1">
    <location>
        <begin position="246"/>
        <end position="364"/>
    </location>
</feature>
<keyword evidence="3" id="KW-0732">Signal</keyword>
<feature type="region of interest" description="Disordered" evidence="1">
    <location>
        <begin position="589"/>
        <end position="653"/>
    </location>
</feature>
<evidence type="ECO:0000256" key="3">
    <source>
        <dbReference type="SAM" id="SignalP"/>
    </source>
</evidence>
<sequence length="948" mass="99526">MSFATALVKTHGSEQKRAAGKIFLSLFAALVLAFAPLTAQAAEKRVIDSGHTDGFYVDITGAKPRVMIRNGIRNDLYNMDSTEIHIADYSYVLSEHCQEDYFAYFDNSYLPQLGEAGKNGYYGACGDASAAPGMSAPGQEELGATVQIQFTKVEGPGKISFYNNNQMAEAEDGSDAILPFMENGNFYIEAGDVLKIPGHQHGHWYFEYAGYYHLTGRAIVTKKDGSRSVSDPFTLTYLVRKNKLDQRETPQTRVLSEIPDTIAAGNSGSEPENPHSDAPTEPDAQPGAEVPGSTPGDAEDDGVNSGNGSAADSPEKPESGDVSPGAQLDPVDPAPGETADENTMGEDGSSILDADQPDPRDDQLQKCVPSGNKRIVLSRGHIDLFNVVSQNGKLVLNAKDDTSGRGPIERQPEEVIVHVNSHAKLTLPTGFANLLGRKANADFTAPIYFLGENGDDQGKVPFPGWDTSGVRPDFGAIDIEFMKVQGPGEVYMYTAGLGAPSAQLASQSFAVRSGEKIHQAFPAHVHTNWIFTKPGVYTMQMRAADASNSALTDLPVAAGALYTPGAGASNIATYTWYVGSNVPQELIDGCPVVDHPVDNNDNVVENPASEDSGKKDPAELSNEGLPSGQNGGAGSALPQNGVNAGGNGSAPKQAAQQRYVDAIYARIKDDRTQPAKWVDPTSLPFAIGNAGRAKMVETVGRIPAGSDVWMISSSQVQGVPWLGVNSQHPTLLAKTTGHLRLALTSFSGPGAMEVFYSSNFGGAGQRIFSGGNGTAGGAIVLNPNVHAHPNWVFSKAGTYRVGVTVSATLKNGQNISNRTVLTFNVGSANGVTNGHFDLGAEIGQALVGASGTTNLGGAKGGVLAAKANVPSLSNGSGLSASSDPLNGQSGVGAKALRGSQKGNFKDSFDVSASGSWWNTNTLLGVIIALLLVNAALSGVRLMQKRKQS</sequence>
<proteinExistence type="predicted"/>
<name>A0ABU1T2B7_9ACTO</name>
<accession>A0ABU1T2B7</accession>
<keyword evidence="2" id="KW-1133">Transmembrane helix</keyword>
<feature type="compositionally biased region" description="Low complexity" evidence="1">
    <location>
        <begin position="591"/>
        <end position="607"/>
    </location>
</feature>
<feature type="transmembrane region" description="Helical" evidence="2">
    <location>
        <begin position="922"/>
        <end position="942"/>
    </location>
</feature>
<keyword evidence="2" id="KW-0812">Transmembrane</keyword>
<protein>
    <submittedName>
        <fullName evidence="4">ABC transporter-associated repeat protein</fullName>
    </submittedName>
</protein>